<dbReference type="InterPro" id="IPR043131">
    <property type="entry name" value="BCAT-like_N"/>
</dbReference>
<dbReference type="EC" id="2.6.1.42" evidence="6"/>
<dbReference type="GO" id="GO:0008652">
    <property type="term" value="P:amino acid biosynthetic process"/>
    <property type="evidence" value="ECO:0007669"/>
    <property type="project" value="UniProtKB-ARBA"/>
</dbReference>
<name>A0A1H7RY57_9BACT</name>
<keyword evidence="12" id="KW-1185">Reference proteome</keyword>
<organism evidence="11 12">
    <name type="scientific">Chitinophaga rupis</name>
    <dbReference type="NCBI Taxonomy" id="573321"/>
    <lineage>
        <taxon>Bacteria</taxon>
        <taxon>Pseudomonadati</taxon>
        <taxon>Bacteroidota</taxon>
        <taxon>Chitinophagia</taxon>
        <taxon>Chitinophagales</taxon>
        <taxon>Chitinophagaceae</taxon>
        <taxon>Chitinophaga</taxon>
    </lineage>
</organism>
<dbReference type="EMBL" id="FOBB01000002">
    <property type="protein sequence ID" value="SEL65162.1"/>
    <property type="molecule type" value="Genomic_DNA"/>
</dbReference>
<comment type="similarity">
    <text evidence="5">Belongs to the class-IV pyridoxal-phosphate-dependent aminotransferase family.</text>
</comment>
<dbReference type="InterPro" id="IPR036038">
    <property type="entry name" value="Aminotransferase-like"/>
</dbReference>
<evidence type="ECO:0000313" key="12">
    <source>
        <dbReference type="Proteomes" id="UP000198984"/>
    </source>
</evidence>
<comment type="pathway">
    <text evidence="2">Amino-acid biosynthesis; L-isoleucine biosynthesis; L-isoleucine from 2-oxobutanoate: step 4/4.</text>
</comment>
<dbReference type="OrthoDB" id="9805628at2"/>
<gene>
    <name evidence="11" type="ORF">SAMN04488505_102766</name>
</gene>
<dbReference type="GO" id="GO:0046394">
    <property type="term" value="P:carboxylic acid biosynthetic process"/>
    <property type="evidence" value="ECO:0007669"/>
    <property type="project" value="UniProtKB-ARBA"/>
</dbReference>
<dbReference type="RefSeq" id="WP_089910615.1">
    <property type="nucleotide sequence ID" value="NZ_FOBB01000002.1"/>
</dbReference>
<evidence type="ECO:0000313" key="11">
    <source>
        <dbReference type="EMBL" id="SEL65162.1"/>
    </source>
</evidence>
<dbReference type="STRING" id="573321.SAMN04488505_102766"/>
<dbReference type="InterPro" id="IPR043132">
    <property type="entry name" value="BCAT-like_C"/>
</dbReference>
<comment type="catalytic activity">
    <reaction evidence="10">
        <text>L-leucine + 2-oxoglutarate = 4-methyl-2-oxopentanoate + L-glutamate</text>
        <dbReference type="Rhea" id="RHEA:18321"/>
        <dbReference type="ChEBI" id="CHEBI:16810"/>
        <dbReference type="ChEBI" id="CHEBI:17865"/>
        <dbReference type="ChEBI" id="CHEBI:29985"/>
        <dbReference type="ChEBI" id="CHEBI:57427"/>
        <dbReference type="EC" id="2.6.1.42"/>
    </reaction>
</comment>
<comment type="pathway">
    <text evidence="4">Amino-acid biosynthesis; L-leucine biosynthesis; L-leucine from 3-methyl-2-oxobutanoate: step 4/4.</text>
</comment>
<evidence type="ECO:0000256" key="1">
    <source>
        <dbReference type="ARBA" id="ARBA00001933"/>
    </source>
</evidence>
<dbReference type="AlphaFoldDB" id="A0A1H7RY57"/>
<keyword evidence="7" id="KW-0663">Pyridoxal phosphate</keyword>
<evidence type="ECO:0000256" key="6">
    <source>
        <dbReference type="ARBA" id="ARBA00013053"/>
    </source>
</evidence>
<proteinExistence type="inferred from homology"/>
<dbReference type="Pfam" id="PF01063">
    <property type="entry name" value="Aminotran_4"/>
    <property type="match status" value="1"/>
</dbReference>
<evidence type="ECO:0000256" key="4">
    <source>
        <dbReference type="ARBA" id="ARBA00005072"/>
    </source>
</evidence>
<comment type="catalytic activity">
    <reaction evidence="9">
        <text>L-isoleucine + 2-oxoglutarate = (S)-3-methyl-2-oxopentanoate + L-glutamate</text>
        <dbReference type="Rhea" id="RHEA:24801"/>
        <dbReference type="ChEBI" id="CHEBI:16810"/>
        <dbReference type="ChEBI" id="CHEBI:29985"/>
        <dbReference type="ChEBI" id="CHEBI:35146"/>
        <dbReference type="ChEBI" id="CHEBI:58045"/>
        <dbReference type="EC" id="2.6.1.42"/>
    </reaction>
</comment>
<dbReference type="Gene3D" id="3.30.470.10">
    <property type="match status" value="1"/>
</dbReference>
<evidence type="ECO:0000256" key="5">
    <source>
        <dbReference type="ARBA" id="ARBA00009320"/>
    </source>
</evidence>
<dbReference type="Gene3D" id="3.20.10.10">
    <property type="entry name" value="D-amino Acid Aminotransferase, subunit A, domain 2"/>
    <property type="match status" value="1"/>
</dbReference>
<sequence length="278" mass="31328">MNQAAVFINDTFVPAGEAALLVTDLATQRGYGIFDFFKTINNIPVFLDDHLARFYNSAAQMRLPLQQSPEQLKAIIHELIQRNQIPDAGIRISCTGGYPQDGYSITTPNLVITQQPLTPLAADAFEKGLRLVSYNHQRQLPEIKTIDYLMAIWLQPFVKEQQADDLLYYRHGLITECPRANIFMVTADDTVVTPSRNILKGITRMHTLKVARELYKVEERDVTLEEFRAAKEAFISSTTKYILPVLQLDGKPVGNGQPRVVTARLNGVLREYVGKHIG</sequence>
<dbReference type="Proteomes" id="UP000198984">
    <property type="component" value="Unassembled WGS sequence"/>
</dbReference>
<evidence type="ECO:0000256" key="8">
    <source>
        <dbReference type="ARBA" id="ARBA00048212"/>
    </source>
</evidence>
<comment type="catalytic activity">
    <reaction evidence="8">
        <text>L-valine + 2-oxoglutarate = 3-methyl-2-oxobutanoate + L-glutamate</text>
        <dbReference type="Rhea" id="RHEA:24813"/>
        <dbReference type="ChEBI" id="CHEBI:11851"/>
        <dbReference type="ChEBI" id="CHEBI:16810"/>
        <dbReference type="ChEBI" id="CHEBI:29985"/>
        <dbReference type="ChEBI" id="CHEBI:57762"/>
        <dbReference type="EC" id="2.6.1.42"/>
    </reaction>
</comment>
<reference evidence="11 12" key="1">
    <citation type="submission" date="2016-10" db="EMBL/GenBank/DDBJ databases">
        <authorList>
            <person name="de Groot N.N."/>
        </authorList>
    </citation>
    <scope>NUCLEOTIDE SEQUENCE [LARGE SCALE GENOMIC DNA]</scope>
    <source>
        <strain evidence="11 12">DSM 21039</strain>
    </source>
</reference>
<dbReference type="PANTHER" id="PTHR42743:SF11">
    <property type="entry name" value="AMINODEOXYCHORISMATE LYASE"/>
    <property type="match status" value="1"/>
</dbReference>
<protein>
    <recommendedName>
        <fullName evidence="6">branched-chain-amino-acid transaminase</fullName>
        <ecNumber evidence="6">2.6.1.42</ecNumber>
    </recommendedName>
</protein>
<dbReference type="InterPro" id="IPR001544">
    <property type="entry name" value="Aminotrans_IV"/>
</dbReference>
<accession>A0A1H7RY57</accession>
<dbReference type="GO" id="GO:0004084">
    <property type="term" value="F:branched-chain-amino-acid transaminase activity"/>
    <property type="evidence" value="ECO:0007669"/>
    <property type="project" value="UniProtKB-EC"/>
</dbReference>
<dbReference type="PANTHER" id="PTHR42743">
    <property type="entry name" value="AMINO-ACID AMINOTRANSFERASE"/>
    <property type="match status" value="1"/>
</dbReference>
<comment type="cofactor">
    <cofactor evidence="1">
        <name>pyridoxal 5'-phosphate</name>
        <dbReference type="ChEBI" id="CHEBI:597326"/>
    </cofactor>
</comment>
<evidence type="ECO:0000256" key="7">
    <source>
        <dbReference type="ARBA" id="ARBA00022898"/>
    </source>
</evidence>
<evidence type="ECO:0000256" key="9">
    <source>
        <dbReference type="ARBA" id="ARBA00048798"/>
    </source>
</evidence>
<evidence type="ECO:0000256" key="2">
    <source>
        <dbReference type="ARBA" id="ARBA00004824"/>
    </source>
</evidence>
<evidence type="ECO:0000256" key="10">
    <source>
        <dbReference type="ARBA" id="ARBA00049229"/>
    </source>
</evidence>
<comment type="pathway">
    <text evidence="3">Amino-acid biosynthesis; L-valine biosynthesis; L-valine from pyruvate: step 4/4.</text>
</comment>
<dbReference type="SUPFAM" id="SSF56752">
    <property type="entry name" value="D-aminoacid aminotransferase-like PLP-dependent enzymes"/>
    <property type="match status" value="1"/>
</dbReference>
<dbReference type="InterPro" id="IPR050571">
    <property type="entry name" value="Class-IV_PLP-Dep_Aminotrnsfr"/>
</dbReference>
<evidence type="ECO:0000256" key="3">
    <source>
        <dbReference type="ARBA" id="ARBA00004931"/>
    </source>
</evidence>
<dbReference type="FunFam" id="3.20.10.10:FF:000002">
    <property type="entry name" value="D-alanine aminotransferase"/>
    <property type="match status" value="1"/>
</dbReference>